<dbReference type="EMBL" id="CP142730">
    <property type="protein sequence ID" value="WUR03416.1"/>
    <property type="molecule type" value="Genomic_DNA"/>
</dbReference>
<dbReference type="GeneID" id="90541237"/>
<dbReference type="KEGG" id="vnx:VNE69_05013"/>
<dbReference type="Pfam" id="PF04153">
    <property type="entry name" value="NOT2_3_5_C"/>
    <property type="match status" value="1"/>
</dbReference>
<feature type="domain" description="NOT2/NOT3/NOT5 C-terminal" evidence="4">
    <location>
        <begin position="89"/>
        <end position="212"/>
    </location>
</feature>
<dbReference type="InterPro" id="IPR038635">
    <property type="entry name" value="CCR4-NOT_su2/3/5_C_sf"/>
</dbReference>
<comment type="similarity">
    <text evidence="1">Belongs to the CNOT2/3/5 family.</text>
</comment>
<name>A0AAX4JBU3_9MICR</name>
<proteinExistence type="inferred from homology"/>
<dbReference type="InterPro" id="IPR040168">
    <property type="entry name" value="Not2/3/5"/>
</dbReference>
<evidence type="ECO:0000256" key="2">
    <source>
        <dbReference type="ARBA" id="ARBA00023015"/>
    </source>
</evidence>
<reference evidence="5" key="1">
    <citation type="journal article" date="2024" name="BMC Genomics">
        <title>Functional annotation of a divergent genome using sequence and structure-based similarity.</title>
        <authorList>
            <person name="Svedberg D."/>
            <person name="Winiger R.R."/>
            <person name="Berg A."/>
            <person name="Sharma H."/>
            <person name="Tellgren-Roth C."/>
            <person name="Debrunner-Vossbrinck B.A."/>
            <person name="Vossbrinck C.R."/>
            <person name="Barandun J."/>
        </authorList>
    </citation>
    <scope>NUCLEOTIDE SEQUENCE</scope>
    <source>
        <strain evidence="5">Illinois isolate</strain>
    </source>
</reference>
<organism evidence="5 6">
    <name type="scientific">Vairimorpha necatrix</name>
    <dbReference type="NCBI Taxonomy" id="6039"/>
    <lineage>
        <taxon>Eukaryota</taxon>
        <taxon>Fungi</taxon>
        <taxon>Fungi incertae sedis</taxon>
        <taxon>Microsporidia</taxon>
        <taxon>Nosematidae</taxon>
        <taxon>Vairimorpha</taxon>
    </lineage>
</organism>
<dbReference type="Proteomes" id="UP001334084">
    <property type="component" value="Chromosome 5"/>
</dbReference>
<dbReference type="GO" id="GO:0006355">
    <property type="term" value="P:regulation of DNA-templated transcription"/>
    <property type="evidence" value="ECO:0007669"/>
    <property type="project" value="InterPro"/>
</dbReference>
<dbReference type="PANTHER" id="PTHR23326">
    <property type="entry name" value="CCR4 NOT-RELATED"/>
    <property type="match status" value="1"/>
</dbReference>
<dbReference type="InterPro" id="IPR007282">
    <property type="entry name" value="NOT2/3/5_C"/>
</dbReference>
<evidence type="ECO:0000256" key="3">
    <source>
        <dbReference type="ARBA" id="ARBA00023163"/>
    </source>
</evidence>
<protein>
    <submittedName>
        <fullName evidence="5">CCR4/NOT transcription complex subunit 3</fullName>
    </submittedName>
</protein>
<sequence length="217" mass="26104">MKRQEKTPNKQDKTEKLTPEQIWKNASLILGSKKKETSNNANVRPVEFSDIKSKISEITNQRVELLNEKFDNPKQAKEYFFETELKNSLFHIPDFNVLETVNTTKICEVPSYFPKIPLNIFDSPDIYKNLEVDTLFFIFYKNPNTIHQYHAATQLKVCSWRFHTKYLTWFQRLEEPKLITSDYERGDFLFFDYDESWNFMKKTDFTFEYKYLECAEF</sequence>
<keyword evidence="3" id="KW-0804">Transcription</keyword>
<dbReference type="Gene3D" id="2.30.30.1020">
    <property type="entry name" value="CCR4-NOT complex subunit 2/3/5, C-terminal domain"/>
    <property type="match status" value="1"/>
</dbReference>
<gene>
    <name evidence="5" type="ORF">VNE69_05013</name>
</gene>
<dbReference type="AlphaFoldDB" id="A0AAX4JBU3"/>
<keyword evidence="2" id="KW-0805">Transcription regulation</keyword>
<dbReference type="GO" id="GO:0030015">
    <property type="term" value="C:CCR4-NOT core complex"/>
    <property type="evidence" value="ECO:0007669"/>
    <property type="project" value="InterPro"/>
</dbReference>
<evidence type="ECO:0000259" key="4">
    <source>
        <dbReference type="Pfam" id="PF04153"/>
    </source>
</evidence>
<evidence type="ECO:0000313" key="5">
    <source>
        <dbReference type="EMBL" id="WUR03416.1"/>
    </source>
</evidence>
<evidence type="ECO:0000313" key="6">
    <source>
        <dbReference type="Proteomes" id="UP001334084"/>
    </source>
</evidence>
<dbReference type="GO" id="GO:0000289">
    <property type="term" value="P:nuclear-transcribed mRNA poly(A) tail shortening"/>
    <property type="evidence" value="ECO:0007669"/>
    <property type="project" value="UniProtKB-ARBA"/>
</dbReference>
<keyword evidence="6" id="KW-1185">Reference proteome</keyword>
<evidence type="ECO:0000256" key="1">
    <source>
        <dbReference type="ARBA" id="ARBA00007682"/>
    </source>
</evidence>
<dbReference type="RefSeq" id="XP_065329561.1">
    <property type="nucleotide sequence ID" value="XM_065473489.1"/>
</dbReference>
<accession>A0AAX4JBU3</accession>